<dbReference type="EMBL" id="CAMPGE010002659">
    <property type="protein sequence ID" value="CAI2361469.1"/>
    <property type="molecule type" value="Genomic_DNA"/>
</dbReference>
<dbReference type="GO" id="GO:0015631">
    <property type="term" value="F:tubulin binding"/>
    <property type="evidence" value="ECO:0007669"/>
    <property type="project" value="TreeGrafter"/>
</dbReference>
<dbReference type="Pfam" id="PF03133">
    <property type="entry name" value="TTL"/>
    <property type="match status" value="1"/>
</dbReference>
<evidence type="ECO:0000313" key="5">
    <source>
        <dbReference type="EMBL" id="CAI2361469.1"/>
    </source>
</evidence>
<keyword evidence="1" id="KW-0436">Ligase</keyword>
<evidence type="ECO:0000256" key="1">
    <source>
        <dbReference type="ARBA" id="ARBA00022598"/>
    </source>
</evidence>
<evidence type="ECO:0008006" key="7">
    <source>
        <dbReference type="Google" id="ProtNLM"/>
    </source>
</evidence>
<name>A0AAD1X5G5_EUPCR</name>
<keyword evidence="2" id="KW-0547">Nucleotide-binding</keyword>
<protein>
    <recommendedName>
        <fullName evidence="7">Tubulin-tyrosine ligase family protein</fullName>
    </recommendedName>
</protein>
<organism evidence="5 6">
    <name type="scientific">Euplotes crassus</name>
    <dbReference type="NCBI Taxonomy" id="5936"/>
    <lineage>
        <taxon>Eukaryota</taxon>
        <taxon>Sar</taxon>
        <taxon>Alveolata</taxon>
        <taxon>Ciliophora</taxon>
        <taxon>Intramacronucleata</taxon>
        <taxon>Spirotrichea</taxon>
        <taxon>Hypotrichia</taxon>
        <taxon>Euplotida</taxon>
        <taxon>Euplotidae</taxon>
        <taxon>Moneuplotes</taxon>
    </lineage>
</organism>
<dbReference type="PANTHER" id="PTHR12241:SF154">
    <property type="entry name" value="TUBULIN POLYGLUTAMYLASE TTLL11"/>
    <property type="match status" value="1"/>
</dbReference>
<dbReference type="AlphaFoldDB" id="A0AAD1X5G5"/>
<keyword evidence="6" id="KW-1185">Reference proteome</keyword>
<dbReference type="GO" id="GO:0000226">
    <property type="term" value="P:microtubule cytoskeleton organization"/>
    <property type="evidence" value="ECO:0007669"/>
    <property type="project" value="TreeGrafter"/>
</dbReference>
<dbReference type="InterPro" id="IPR004344">
    <property type="entry name" value="TTL/TTLL_fam"/>
</dbReference>
<dbReference type="GO" id="GO:0036064">
    <property type="term" value="C:ciliary basal body"/>
    <property type="evidence" value="ECO:0007669"/>
    <property type="project" value="TreeGrafter"/>
</dbReference>
<evidence type="ECO:0000256" key="2">
    <source>
        <dbReference type="ARBA" id="ARBA00022741"/>
    </source>
</evidence>
<evidence type="ECO:0000256" key="3">
    <source>
        <dbReference type="ARBA" id="ARBA00022840"/>
    </source>
</evidence>
<dbReference type="Gene3D" id="3.30.470.20">
    <property type="entry name" value="ATP-grasp fold, B domain"/>
    <property type="match status" value="1"/>
</dbReference>
<reference evidence="5" key="1">
    <citation type="submission" date="2023-07" db="EMBL/GenBank/DDBJ databases">
        <authorList>
            <consortium name="AG Swart"/>
            <person name="Singh M."/>
            <person name="Singh A."/>
            <person name="Seah K."/>
            <person name="Emmerich C."/>
        </authorList>
    </citation>
    <scope>NUCLEOTIDE SEQUENCE</scope>
    <source>
        <strain evidence="5">DP1</strain>
    </source>
</reference>
<dbReference type="Proteomes" id="UP001295684">
    <property type="component" value="Unassembled WGS sequence"/>
</dbReference>
<dbReference type="GO" id="GO:0005524">
    <property type="term" value="F:ATP binding"/>
    <property type="evidence" value="ECO:0007669"/>
    <property type="project" value="UniProtKB-KW"/>
</dbReference>
<gene>
    <name evidence="5" type="ORF">ECRASSUSDP1_LOCUS2780</name>
</gene>
<dbReference type="PROSITE" id="PS51221">
    <property type="entry name" value="TTL"/>
    <property type="match status" value="1"/>
</dbReference>
<feature type="region of interest" description="Disordered" evidence="4">
    <location>
        <begin position="19"/>
        <end position="38"/>
    </location>
</feature>
<accession>A0AAD1X5G5</accession>
<proteinExistence type="predicted"/>
<sequence>MEPTSSEYPQYQAYKFSEKDQPDINITNDDAPIDADDREEDKDTFTVNTCYSRVERHPVRDVCKAMGWKNSISETKGDLFWFIDACNLSLRKMMREKTCYYNRYPRISIVCLKRDFHILLKKYQTFFPKDFDFIPKTYILPEDITAYKRYLDTQDNPILLAKPSKGRGGEGIFFVKRYKDLDQESMKDYEYVAQHYIPNPLLIDKKKFDFRLYLMIKGVENMTGYIASEGMVRFCTEDYTDPFPCDDSDSNGEEELMDNELKKKDNLVGHLTNFCLNKESEKYVNNANFKDTDEGTKRLFTKVLQVLGKMGVDLGKFKEDLNDICTKLVIALRPHIVNKYHHEIGLEGEANQNCFHILGIDLMIDENHKLWIIEINCFPSFNYFITRNIIDETTKKRIKIKQVSEIDKYIKTLIIKEAIQVIRGEYEESDKVFQQIYPPKDTENYKNLNIYDNIRKVFENLAYPQKPDYINLDQFETIGQYGEEMKHIGQEDSKSPEDGRSLTNEIGASAKLDAKILTKTLLRNYFKDYAKSGKQTLMNLSQFTKAIDALATTLYPGYFTKYERMSRIMEDLFHMP</sequence>
<dbReference type="PANTHER" id="PTHR12241">
    <property type="entry name" value="TUBULIN POLYGLUTAMYLASE"/>
    <property type="match status" value="1"/>
</dbReference>
<comment type="caution">
    <text evidence="5">The sequence shown here is derived from an EMBL/GenBank/DDBJ whole genome shotgun (WGS) entry which is preliminary data.</text>
</comment>
<keyword evidence="3" id="KW-0067">ATP-binding</keyword>
<dbReference type="SUPFAM" id="SSF56059">
    <property type="entry name" value="Glutathione synthetase ATP-binding domain-like"/>
    <property type="match status" value="1"/>
</dbReference>
<dbReference type="GO" id="GO:0070740">
    <property type="term" value="F:tubulin-glutamic acid ligase activity"/>
    <property type="evidence" value="ECO:0007669"/>
    <property type="project" value="TreeGrafter"/>
</dbReference>
<evidence type="ECO:0000313" key="6">
    <source>
        <dbReference type="Proteomes" id="UP001295684"/>
    </source>
</evidence>
<evidence type="ECO:0000256" key="4">
    <source>
        <dbReference type="SAM" id="MobiDB-lite"/>
    </source>
</evidence>